<keyword evidence="2" id="KW-1185">Reference proteome</keyword>
<dbReference type="Proteomes" id="UP001594351">
    <property type="component" value="Unassembled WGS sequence"/>
</dbReference>
<dbReference type="EMBL" id="JBHPBY010000088">
    <property type="protein sequence ID" value="MFC1850282.1"/>
    <property type="molecule type" value="Genomic_DNA"/>
</dbReference>
<gene>
    <name evidence="1" type="ORF">ACFL27_08835</name>
</gene>
<dbReference type="Gene3D" id="3.20.20.70">
    <property type="entry name" value="Aldolase class I"/>
    <property type="match status" value="1"/>
</dbReference>
<protein>
    <recommendedName>
        <fullName evidence="3">4Fe-4S ferredoxin-type domain-containing protein</fullName>
    </recommendedName>
</protein>
<accession>A0ABV6YVQ3</accession>
<feature type="non-terminal residue" evidence="1">
    <location>
        <position position="79"/>
    </location>
</feature>
<name>A0ABV6YVQ3_UNCC1</name>
<evidence type="ECO:0000313" key="1">
    <source>
        <dbReference type="EMBL" id="MFC1850282.1"/>
    </source>
</evidence>
<evidence type="ECO:0008006" key="3">
    <source>
        <dbReference type="Google" id="ProtNLM"/>
    </source>
</evidence>
<proteinExistence type="predicted"/>
<organism evidence="1 2">
    <name type="scientific">candidate division CSSED10-310 bacterium</name>
    <dbReference type="NCBI Taxonomy" id="2855610"/>
    <lineage>
        <taxon>Bacteria</taxon>
        <taxon>Bacteria division CSSED10-310</taxon>
    </lineage>
</organism>
<sequence>MGADAVFVDLPLLISLECVTCGNCLNSKPCPQDICNSVINSRRRHHKHDLNSYKWGAMRIINLLLSWRDQLLEVLGAGG</sequence>
<comment type="caution">
    <text evidence="1">The sequence shown here is derived from an EMBL/GenBank/DDBJ whole genome shotgun (WGS) entry which is preliminary data.</text>
</comment>
<dbReference type="InterPro" id="IPR013785">
    <property type="entry name" value="Aldolase_TIM"/>
</dbReference>
<evidence type="ECO:0000313" key="2">
    <source>
        <dbReference type="Proteomes" id="UP001594351"/>
    </source>
</evidence>
<reference evidence="1 2" key="1">
    <citation type="submission" date="2024-09" db="EMBL/GenBank/DDBJ databases">
        <title>Laminarin stimulates single cell rates of sulfate reduction while oxygen inhibits transcriptomic activity in coastal marine sediment.</title>
        <authorList>
            <person name="Lindsay M."/>
            <person name="Orcutt B."/>
            <person name="Emerson D."/>
            <person name="Stepanauskas R."/>
            <person name="D'Angelo T."/>
        </authorList>
    </citation>
    <scope>NUCLEOTIDE SEQUENCE [LARGE SCALE GENOMIC DNA]</scope>
    <source>
        <strain evidence="1">SAG AM-311-K15</strain>
    </source>
</reference>